<reference evidence="3" key="2">
    <citation type="submission" date="2025-09" db="UniProtKB">
        <authorList>
            <consortium name="Ensembl"/>
        </authorList>
    </citation>
    <scope>IDENTIFICATION</scope>
</reference>
<organism evidence="3 4">
    <name type="scientific">Mola mola</name>
    <name type="common">Ocean sunfish</name>
    <name type="synonym">Tetraodon mola</name>
    <dbReference type="NCBI Taxonomy" id="94237"/>
    <lineage>
        <taxon>Eukaryota</taxon>
        <taxon>Metazoa</taxon>
        <taxon>Chordata</taxon>
        <taxon>Craniata</taxon>
        <taxon>Vertebrata</taxon>
        <taxon>Euteleostomi</taxon>
        <taxon>Actinopterygii</taxon>
        <taxon>Neopterygii</taxon>
        <taxon>Teleostei</taxon>
        <taxon>Neoteleostei</taxon>
        <taxon>Acanthomorphata</taxon>
        <taxon>Eupercaria</taxon>
        <taxon>Tetraodontiformes</taxon>
        <taxon>Molidae</taxon>
        <taxon>Mola</taxon>
    </lineage>
</organism>
<evidence type="ECO:0000256" key="1">
    <source>
        <dbReference type="SAM" id="MobiDB-lite"/>
    </source>
</evidence>
<dbReference type="AlphaFoldDB" id="A0A3Q3WH65"/>
<feature type="region of interest" description="Disordered" evidence="1">
    <location>
        <begin position="93"/>
        <end position="114"/>
    </location>
</feature>
<feature type="domain" description="WH2" evidence="2">
    <location>
        <begin position="33"/>
        <end position="50"/>
    </location>
</feature>
<dbReference type="Ensembl" id="ENSMMOT00000016988.1">
    <property type="protein sequence ID" value="ENSMMOP00000016711.1"/>
    <property type="gene ID" value="ENSMMOG00000012730.1"/>
</dbReference>
<name>A0A3Q3WH65_MOLML</name>
<keyword evidence="4" id="KW-1185">Reference proteome</keyword>
<evidence type="ECO:0000259" key="2">
    <source>
        <dbReference type="PROSITE" id="PS51082"/>
    </source>
</evidence>
<dbReference type="STRING" id="94237.ENSMMOP00000016711"/>
<protein>
    <recommendedName>
        <fullName evidence="2">WH2 domain-containing protein</fullName>
    </recommendedName>
</protein>
<accession>A0A3Q3WH65</accession>
<dbReference type="InterPro" id="IPR003124">
    <property type="entry name" value="WH2_dom"/>
</dbReference>
<dbReference type="GO" id="GO:0003779">
    <property type="term" value="F:actin binding"/>
    <property type="evidence" value="ECO:0007669"/>
    <property type="project" value="InterPro"/>
</dbReference>
<dbReference type="SMART" id="SM00246">
    <property type="entry name" value="WH2"/>
    <property type="match status" value="1"/>
</dbReference>
<evidence type="ECO:0000313" key="4">
    <source>
        <dbReference type="Proteomes" id="UP000261620"/>
    </source>
</evidence>
<dbReference type="Proteomes" id="UP000261620">
    <property type="component" value="Unplaced"/>
</dbReference>
<reference evidence="3" key="1">
    <citation type="submission" date="2025-08" db="UniProtKB">
        <authorList>
            <consortium name="Ensembl"/>
        </authorList>
    </citation>
    <scope>IDENTIFICATION</scope>
</reference>
<evidence type="ECO:0000313" key="3">
    <source>
        <dbReference type="Ensembl" id="ENSMMOP00000016711.1"/>
    </source>
</evidence>
<feature type="region of interest" description="Disordered" evidence="1">
    <location>
        <begin position="1"/>
        <end position="32"/>
    </location>
</feature>
<sequence>SLALIGAGPPSGPPPTCSPPSGPPQLSRDKSKGRSALLLDICNGTRLKKAAVVNDPCLFVFCSDERSSSAASCREVNCEGYITFTRTPPFCVTSPSASSSVTPSTPSPRSQPIG</sequence>
<dbReference type="PROSITE" id="PS51082">
    <property type="entry name" value="WH2"/>
    <property type="match status" value="1"/>
</dbReference>
<feature type="compositionally biased region" description="Pro residues" evidence="1">
    <location>
        <begin position="10"/>
        <end position="23"/>
    </location>
</feature>
<proteinExistence type="predicted"/>